<dbReference type="AlphaFoldDB" id="E6VVN2"/>
<organism evidence="1 2">
    <name type="scientific">Pseudodesulfovibrio aespoeensis (strain ATCC 700646 / DSM 10631 / Aspo-2)</name>
    <name type="common">Desulfovibrio aespoeensis</name>
    <dbReference type="NCBI Taxonomy" id="643562"/>
    <lineage>
        <taxon>Bacteria</taxon>
        <taxon>Pseudomonadati</taxon>
        <taxon>Thermodesulfobacteriota</taxon>
        <taxon>Desulfovibrionia</taxon>
        <taxon>Desulfovibrionales</taxon>
        <taxon>Desulfovibrionaceae</taxon>
    </lineage>
</organism>
<dbReference type="PANTHER" id="PTHR34071">
    <property type="entry name" value="5-NITROIMIDAZOLE ANTIBIOTICS RESISTANCE PROTEIN, NIMA-FAMILY-RELATED PROTEIN-RELATED"/>
    <property type="match status" value="1"/>
</dbReference>
<dbReference type="Gene3D" id="2.30.110.10">
    <property type="entry name" value="Electron Transport, Fmn-binding Protein, Chain A"/>
    <property type="match status" value="1"/>
</dbReference>
<keyword evidence="2" id="KW-1185">Reference proteome</keyword>
<protein>
    <submittedName>
        <fullName evidence="1">Pyridoxamine 5'-phosphate oxidase-related FMN-binding protein</fullName>
    </submittedName>
</protein>
<dbReference type="Proteomes" id="UP000002191">
    <property type="component" value="Chromosome"/>
</dbReference>
<reference evidence="2" key="1">
    <citation type="submission" date="2010-12" db="EMBL/GenBank/DDBJ databases">
        <title>Complete sequence of Desulfovibrio aespoeensis Aspo-2.</title>
        <authorList>
            <consortium name="US DOE Joint Genome Institute"/>
            <person name="Lucas S."/>
            <person name="Copeland A."/>
            <person name="Lapidus A."/>
            <person name="Cheng J.-F."/>
            <person name="Goodwin L."/>
            <person name="Pitluck S."/>
            <person name="Chertkov O."/>
            <person name="Misra M."/>
            <person name="Detter J.C."/>
            <person name="Han C."/>
            <person name="Tapia R."/>
            <person name="Land M."/>
            <person name="Hauser L."/>
            <person name="Kyrpides N."/>
            <person name="Ivanova N."/>
            <person name="Ovchinnikova G."/>
            <person name="Pedersen K."/>
            <person name="Jagevall S."/>
            <person name="Hazen T."/>
            <person name="Woyke T."/>
        </authorList>
    </citation>
    <scope>NUCLEOTIDE SEQUENCE [LARGE SCALE GENOMIC DNA]</scope>
    <source>
        <strain evidence="2">ATCC 700646 / DSM 10631 / Aspo-2</strain>
    </source>
</reference>
<dbReference type="KEGG" id="das:Daes_2592"/>
<reference evidence="1 2" key="2">
    <citation type="journal article" date="2014" name="Genome Announc.">
        <title>Complete Genome Sequence of the Subsurface, Mesophilic Sulfate-Reducing Bacterium Desulfovibrio aespoeensis Aspo-2.</title>
        <authorList>
            <person name="Pedersen K."/>
            <person name="Bengtsson A."/>
            <person name="Edlund J."/>
            <person name="Rabe L."/>
            <person name="Hazen T."/>
            <person name="Chakraborty R."/>
            <person name="Goodwin L."/>
            <person name="Shapiro N."/>
        </authorList>
    </citation>
    <scope>NUCLEOTIDE SEQUENCE [LARGE SCALE GENOMIC DNA]</scope>
    <source>
        <strain evidence="2">ATCC 700646 / DSM 10631 / Aspo-2</strain>
    </source>
</reference>
<dbReference type="RefSeq" id="WP_013515496.1">
    <property type="nucleotide sequence ID" value="NC_014844.1"/>
</dbReference>
<dbReference type="EMBL" id="CP002431">
    <property type="protein sequence ID" value="ADU63590.1"/>
    <property type="molecule type" value="Genomic_DNA"/>
</dbReference>
<dbReference type="SUPFAM" id="SSF50475">
    <property type="entry name" value="FMN-binding split barrel"/>
    <property type="match status" value="1"/>
</dbReference>
<dbReference type="Pfam" id="PF12900">
    <property type="entry name" value="Pyridox_ox_2"/>
    <property type="match status" value="1"/>
</dbReference>
<proteinExistence type="predicted"/>
<gene>
    <name evidence="1" type="ordered locus">Daes_2592</name>
</gene>
<dbReference type="InterPro" id="IPR012349">
    <property type="entry name" value="Split_barrel_FMN-bd"/>
</dbReference>
<accession>E6VVN2</accession>
<dbReference type="eggNOG" id="COG3467">
    <property type="taxonomic scope" value="Bacteria"/>
</dbReference>
<dbReference type="HOGENOM" id="CLU_067890_1_2_7"/>
<dbReference type="InterPro" id="IPR024747">
    <property type="entry name" value="Pyridox_Oxase-rel"/>
</dbReference>
<sequence length="148" mass="15703">MRKDVTNDPAVTGDILARADVLWLALVDADGPYSVPVNFAAGDGLLYIHSGRRGRKAAALDSGAPLAFSAAVDILPKTGDAACKYGYRFRSIMGTGVPRRAEGDDMRAALDAITLKYAGRLLPYEDTALAATVAYIVEITSLSARIKE</sequence>
<dbReference type="PANTHER" id="PTHR34071:SF2">
    <property type="entry name" value="FLAVIN-NUCLEOTIDE-BINDING PROTEIN"/>
    <property type="match status" value="1"/>
</dbReference>
<evidence type="ECO:0000313" key="2">
    <source>
        <dbReference type="Proteomes" id="UP000002191"/>
    </source>
</evidence>
<evidence type="ECO:0000313" key="1">
    <source>
        <dbReference type="EMBL" id="ADU63590.1"/>
    </source>
</evidence>
<dbReference type="OrthoDB" id="9794935at2"/>
<name>E6VVN2_PSEA9</name>
<dbReference type="STRING" id="643562.Daes_2592"/>